<evidence type="ECO:0000256" key="2">
    <source>
        <dbReference type="ARBA" id="ARBA00009046"/>
    </source>
</evidence>
<name>A0A1C0YQ53_9BACL</name>
<evidence type="ECO:0000256" key="3">
    <source>
        <dbReference type="ARBA" id="ARBA00022722"/>
    </source>
</evidence>
<dbReference type="Proteomes" id="UP000093482">
    <property type="component" value="Unassembled WGS sequence"/>
</dbReference>
<dbReference type="SUPFAM" id="SSF52540">
    <property type="entry name" value="P-loop containing nucleoside triphosphate hydrolases"/>
    <property type="match status" value="1"/>
</dbReference>
<comment type="caution">
    <text evidence="11">The sequence shown here is derived from an EMBL/GenBank/DDBJ whole genome shotgun (WGS) entry which is preliminary data.</text>
</comment>
<dbReference type="GO" id="GO:0051607">
    <property type="term" value="P:defense response to virus"/>
    <property type="evidence" value="ECO:0007669"/>
    <property type="project" value="UniProtKB-KW"/>
</dbReference>
<dbReference type="GO" id="GO:0003724">
    <property type="term" value="F:RNA helicase activity"/>
    <property type="evidence" value="ECO:0007669"/>
    <property type="project" value="TreeGrafter"/>
</dbReference>
<proteinExistence type="inferred from homology"/>
<dbReference type="CDD" id="cd09641">
    <property type="entry name" value="Cas3''_I"/>
    <property type="match status" value="1"/>
</dbReference>
<evidence type="ECO:0000313" key="11">
    <source>
        <dbReference type="EMBL" id="OCS89285.1"/>
    </source>
</evidence>
<evidence type="ECO:0000256" key="6">
    <source>
        <dbReference type="ARBA" id="ARBA00022801"/>
    </source>
</evidence>
<dbReference type="Pfam" id="PF22590">
    <property type="entry name" value="Cas3-like_C_2"/>
    <property type="match status" value="1"/>
</dbReference>
<organism evidence="11 12">
    <name type="scientific">Caryophanon latum</name>
    <dbReference type="NCBI Taxonomy" id="33977"/>
    <lineage>
        <taxon>Bacteria</taxon>
        <taxon>Bacillati</taxon>
        <taxon>Bacillota</taxon>
        <taxon>Bacilli</taxon>
        <taxon>Bacillales</taxon>
        <taxon>Caryophanaceae</taxon>
        <taxon>Caryophanon</taxon>
    </lineage>
</organism>
<dbReference type="GO" id="GO:0016787">
    <property type="term" value="F:hydrolase activity"/>
    <property type="evidence" value="ECO:0007669"/>
    <property type="project" value="UniProtKB-KW"/>
</dbReference>
<keyword evidence="3" id="KW-0540">Nuclease</keyword>
<dbReference type="NCBIfam" id="TIGR01587">
    <property type="entry name" value="cas3_core"/>
    <property type="match status" value="1"/>
</dbReference>
<dbReference type="Gene3D" id="1.10.3210.30">
    <property type="match status" value="1"/>
</dbReference>
<dbReference type="InterPro" id="IPR011545">
    <property type="entry name" value="DEAD/DEAH_box_helicase_dom"/>
</dbReference>
<dbReference type="SMART" id="SM00487">
    <property type="entry name" value="DEXDc"/>
    <property type="match status" value="1"/>
</dbReference>
<dbReference type="InterPro" id="IPR014001">
    <property type="entry name" value="Helicase_ATP-bd"/>
</dbReference>
<keyword evidence="8" id="KW-0067">ATP-binding</keyword>
<comment type="similarity">
    <text evidence="2">In the central section; belongs to the CRISPR-associated helicase Cas3 family.</text>
</comment>
<keyword evidence="12" id="KW-1185">Reference proteome</keyword>
<dbReference type="PANTHER" id="PTHR47963:SF9">
    <property type="entry name" value="CRISPR-ASSOCIATED ENDONUCLEASE_HELICASE CAS3"/>
    <property type="match status" value="1"/>
</dbReference>
<dbReference type="InterPro" id="IPR006483">
    <property type="entry name" value="CRISPR-assoc_Cas3_HD"/>
</dbReference>
<dbReference type="GO" id="GO:0046872">
    <property type="term" value="F:metal ion binding"/>
    <property type="evidence" value="ECO:0007669"/>
    <property type="project" value="UniProtKB-KW"/>
</dbReference>
<dbReference type="Pfam" id="PF18019">
    <property type="entry name" value="Cas3_HD"/>
    <property type="match status" value="1"/>
</dbReference>
<reference evidence="11 12" key="1">
    <citation type="submission" date="2016-07" db="EMBL/GenBank/DDBJ databases">
        <title>Caryophanon latum genome sequencing.</title>
        <authorList>
            <person name="Verma A."/>
            <person name="Pal Y."/>
            <person name="Krishnamurthi S."/>
        </authorList>
    </citation>
    <scope>NUCLEOTIDE SEQUENCE [LARGE SCALE GENOMIC DNA]</scope>
    <source>
        <strain evidence="11 12">DSM 14151</strain>
    </source>
</reference>
<dbReference type="Pfam" id="PF00270">
    <property type="entry name" value="DEAD"/>
    <property type="match status" value="1"/>
</dbReference>
<dbReference type="Gene3D" id="3.40.50.300">
    <property type="entry name" value="P-loop containing nucleotide triphosphate hydrolases"/>
    <property type="match status" value="2"/>
</dbReference>
<dbReference type="SUPFAM" id="SSF109604">
    <property type="entry name" value="HD-domain/PDEase-like"/>
    <property type="match status" value="1"/>
</dbReference>
<evidence type="ECO:0000256" key="5">
    <source>
        <dbReference type="ARBA" id="ARBA00022741"/>
    </source>
</evidence>
<gene>
    <name evidence="11" type="ORF">A6K76_12970</name>
</gene>
<dbReference type="InterPro" id="IPR038257">
    <property type="entry name" value="CRISPR-assoc_Cas3_HD_sf"/>
</dbReference>
<comment type="similarity">
    <text evidence="1">In the N-terminal section; belongs to the CRISPR-associated nuclease Cas3-HD family.</text>
</comment>
<evidence type="ECO:0000256" key="4">
    <source>
        <dbReference type="ARBA" id="ARBA00022723"/>
    </source>
</evidence>
<dbReference type="PANTHER" id="PTHR47963">
    <property type="entry name" value="DEAD-BOX ATP-DEPENDENT RNA HELICASE 47, MITOCHONDRIAL"/>
    <property type="match status" value="1"/>
</dbReference>
<evidence type="ECO:0000256" key="8">
    <source>
        <dbReference type="ARBA" id="ARBA00022840"/>
    </source>
</evidence>
<dbReference type="GO" id="GO:0003723">
    <property type="term" value="F:RNA binding"/>
    <property type="evidence" value="ECO:0007669"/>
    <property type="project" value="TreeGrafter"/>
</dbReference>
<feature type="domain" description="HD Cas3-type" evidence="10">
    <location>
        <begin position="6"/>
        <end position="196"/>
    </location>
</feature>
<dbReference type="AlphaFoldDB" id="A0A1C0YQ53"/>
<dbReference type="EMBL" id="MATO01000044">
    <property type="protein sequence ID" value="OCS89285.1"/>
    <property type="molecule type" value="Genomic_DNA"/>
</dbReference>
<evidence type="ECO:0000256" key="7">
    <source>
        <dbReference type="ARBA" id="ARBA00022806"/>
    </source>
</evidence>
<evidence type="ECO:0000256" key="9">
    <source>
        <dbReference type="ARBA" id="ARBA00023118"/>
    </source>
</evidence>
<protein>
    <recommendedName>
        <fullName evidence="10">HD Cas3-type domain-containing protein</fullName>
    </recommendedName>
</protein>
<dbReference type="PROSITE" id="PS51643">
    <property type="entry name" value="HD_CAS3"/>
    <property type="match status" value="1"/>
</dbReference>
<dbReference type="InterPro" id="IPR050547">
    <property type="entry name" value="DEAD_box_RNA_helicases"/>
</dbReference>
<dbReference type="InterPro" id="IPR006474">
    <property type="entry name" value="Helicase_Cas3_CRISPR-ass_core"/>
</dbReference>
<dbReference type="GO" id="GO:0004518">
    <property type="term" value="F:nuclease activity"/>
    <property type="evidence" value="ECO:0007669"/>
    <property type="project" value="UniProtKB-KW"/>
</dbReference>
<accession>A0A1C0YQ53</accession>
<keyword evidence="7" id="KW-0347">Helicase</keyword>
<sequence length="771" mass="88777">MYYAKSKPDVLTIAEHTSDVVEAVQCLVKSYGHEISIFTPSDFELIEIAALYHDLGKYSDSFQQVIRASIDKGQKRITESNYPHNYLSTSIIPYHELKKMYSKEDAEIVVLAVGFHHERDIQPKDDIIKRFYNDYMAKHVKVIQREIQLPFDVPEKVNNRSVGALCSREFTISKFEQSHWYKYILVKGLLQRADHAASAKRKGEDVSRYVEEDVESDVAEYTKAYLESNYTLRPLQHFTYNNQHKNIVLIAQTGSGKTEAALLWIGKKKGFFTLPLRASLNAMYNRIRGDKGIHFKSTGLLHSAALDHLLSVTNEVDSFEQSIVLTDHTRLLAKKLTLSTIDQLFKFPLLYRGFETELATLAYSKVVIDEIQAYDAHIVAILIRGLELIHQLGGQWMIMTATLPEIFLDELRNKGLLDDNTLVETMLIPDDREQHKEMPRRHRIQLCTTIEDSIEQISALAKSAKVLVVVNTVKQALAVYDRLTKELQSDKRHLLHSQFIQKDRSPKEKEIKEFAQLNNTTSGVWVTTQIVEASLDVDFDYLFTEAATPDALFQRFGRCNRKGLRFNGEVPATPNVFIFTDLDEVSGINKIYERVIVENGLKKLSAFDGELIGELEKIEIVSQTFSRKELAGTDYLQKFELANKELESMRAFELKKAQAQEILRGIQSCLLVPGRENYEIVMDLIEQYEQIPKEIDAIEKSKLRKKLRLQIEQYTVSVNPYRLKFTAEKERYSVGTFDHRDFAHIRYSTDVSYSEERGLELTLDEKFDNFC</sequence>
<evidence type="ECO:0000313" key="12">
    <source>
        <dbReference type="Proteomes" id="UP000093482"/>
    </source>
</evidence>
<keyword evidence="4" id="KW-0479">Metal-binding</keyword>
<dbReference type="GO" id="GO:0005524">
    <property type="term" value="F:ATP binding"/>
    <property type="evidence" value="ECO:0007669"/>
    <property type="project" value="UniProtKB-KW"/>
</dbReference>
<keyword evidence="6" id="KW-0378">Hydrolase</keyword>
<dbReference type="InterPro" id="IPR054712">
    <property type="entry name" value="Cas3-like_dom"/>
</dbReference>
<keyword evidence="9" id="KW-0051">Antiviral defense</keyword>
<dbReference type="NCBIfam" id="TIGR01596">
    <property type="entry name" value="cas3_HD"/>
    <property type="match status" value="1"/>
</dbReference>
<dbReference type="InterPro" id="IPR027417">
    <property type="entry name" value="P-loop_NTPase"/>
</dbReference>
<evidence type="ECO:0000256" key="1">
    <source>
        <dbReference type="ARBA" id="ARBA00006847"/>
    </source>
</evidence>
<evidence type="ECO:0000259" key="10">
    <source>
        <dbReference type="PROSITE" id="PS51643"/>
    </source>
</evidence>
<keyword evidence="5" id="KW-0547">Nucleotide-binding</keyword>